<sequence>MIRGALLLSLFVLAASAGDFEEKHNKEAMINAVGIIRNAAKYLEGVYDEQFKGPVPASDVDDDTNFTPGLAHLALFQAVKKLVPGMEMNDLPEVHELNRIVEYLSKMGVDN</sequence>
<dbReference type="Proteomes" id="UP001328107">
    <property type="component" value="Unassembled WGS sequence"/>
</dbReference>
<feature type="signal peptide" evidence="1">
    <location>
        <begin position="1"/>
        <end position="17"/>
    </location>
</feature>
<gene>
    <name evidence="2" type="ORF">PMAYCL1PPCAC_22157</name>
</gene>
<evidence type="ECO:0000256" key="1">
    <source>
        <dbReference type="SAM" id="SignalP"/>
    </source>
</evidence>
<accession>A0AAN5CWQ9</accession>
<keyword evidence="3" id="KW-1185">Reference proteome</keyword>
<keyword evidence="1" id="KW-0732">Signal</keyword>
<evidence type="ECO:0000313" key="3">
    <source>
        <dbReference type="Proteomes" id="UP001328107"/>
    </source>
</evidence>
<dbReference type="AlphaFoldDB" id="A0AAN5CWQ9"/>
<evidence type="ECO:0000313" key="2">
    <source>
        <dbReference type="EMBL" id="GMR51962.1"/>
    </source>
</evidence>
<feature type="chain" id="PRO_5043030704" evidence="1">
    <location>
        <begin position="18"/>
        <end position="111"/>
    </location>
</feature>
<organism evidence="2 3">
    <name type="scientific">Pristionchus mayeri</name>
    <dbReference type="NCBI Taxonomy" id="1317129"/>
    <lineage>
        <taxon>Eukaryota</taxon>
        <taxon>Metazoa</taxon>
        <taxon>Ecdysozoa</taxon>
        <taxon>Nematoda</taxon>
        <taxon>Chromadorea</taxon>
        <taxon>Rhabditida</taxon>
        <taxon>Rhabditina</taxon>
        <taxon>Diplogasteromorpha</taxon>
        <taxon>Diplogasteroidea</taxon>
        <taxon>Neodiplogasteridae</taxon>
        <taxon>Pristionchus</taxon>
    </lineage>
</organism>
<proteinExistence type="predicted"/>
<protein>
    <submittedName>
        <fullName evidence="2">Uncharacterized protein</fullName>
    </submittedName>
</protein>
<reference evidence="3" key="1">
    <citation type="submission" date="2022-10" db="EMBL/GenBank/DDBJ databases">
        <title>Genome assembly of Pristionchus species.</title>
        <authorList>
            <person name="Yoshida K."/>
            <person name="Sommer R.J."/>
        </authorList>
    </citation>
    <scope>NUCLEOTIDE SEQUENCE [LARGE SCALE GENOMIC DNA]</scope>
    <source>
        <strain evidence="3">RS5460</strain>
    </source>
</reference>
<name>A0AAN5CWQ9_9BILA</name>
<dbReference type="EMBL" id="BTRK01000005">
    <property type="protein sequence ID" value="GMR51962.1"/>
    <property type="molecule type" value="Genomic_DNA"/>
</dbReference>
<comment type="caution">
    <text evidence="2">The sequence shown here is derived from an EMBL/GenBank/DDBJ whole genome shotgun (WGS) entry which is preliminary data.</text>
</comment>